<keyword evidence="2" id="KW-0812">Transmembrane</keyword>
<organism evidence="4 5">
    <name type="scientific">Lottia gigantea</name>
    <name type="common">Giant owl limpet</name>
    <dbReference type="NCBI Taxonomy" id="225164"/>
    <lineage>
        <taxon>Eukaryota</taxon>
        <taxon>Metazoa</taxon>
        <taxon>Spiralia</taxon>
        <taxon>Lophotrochozoa</taxon>
        <taxon>Mollusca</taxon>
        <taxon>Gastropoda</taxon>
        <taxon>Patellogastropoda</taxon>
        <taxon>Lottioidea</taxon>
        <taxon>Lottiidae</taxon>
        <taxon>Lottia</taxon>
    </lineage>
</organism>
<protein>
    <submittedName>
        <fullName evidence="4">Uncharacterized protein</fullName>
    </submittedName>
</protein>
<dbReference type="GeneID" id="20240323"/>
<evidence type="ECO:0000313" key="4">
    <source>
        <dbReference type="EMBL" id="ESO87530.1"/>
    </source>
</evidence>
<dbReference type="AlphaFoldDB" id="V3ZY18"/>
<dbReference type="CTD" id="20240323"/>
<feature type="region of interest" description="Disordered" evidence="1">
    <location>
        <begin position="342"/>
        <end position="553"/>
    </location>
</feature>
<feature type="chain" id="PRO_5004718139" evidence="3">
    <location>
        <begin position="22"/>
        <end position="602"/>
    </location>
</feature>
<evidence type="ECO:0000256" key="3">
    <source>
        <dbReference type="SAM" id="SignalP"/>
    </source>
</evidence>
<dbReference type="KEGG" id="lgi:LOTGIDRAFT_166412"/>
<evidence type="ECO:0000256" key="1">
    <source>
        <dbReference type="SAM" id="MobiDB-lite"/>
    </source>
</evidence>
<accession>V3ZY18</accession>
<dbReference type="EMBL" id="KB202883">
    <property type="protein sequence ID" value="ESO87530.1"/>
    <property type="molecule type" value="Genomic_DNA"/>
</dbReference>
<dbReference type="OrthoDB" id="6163013at2759"/>
<evidence type="ECO:0000313" key="5">
    <source>
        <dbReference type="Proteomes" id="UP000030746"/>
    </source>
</evidence>
<evidence type="ECO:0000256" key="2">
    <source>
        <dbReference type="SAM" id="Phobius"/>
    </source>
</evidence>
<keyword evidence="2" id="KW-1133">Transmembrane helix</keyword>
<name>V3ZY18_LOTGI</name>
<keyword evidence="3" id="KW-0732">Signal</keyword>
<feature type="compositionally biased region" description="Polar residues" evidence="1">
    <location>
        <begin position="515"/>
        <end position="528"/>
    </location>
</feature>
<keyword evidence="2" id="KW-0472">Membrane</keyword>
<keyword evidence="5" id="KW-1185">Reference proteome</keyword>
<feature type="transmembrane region" description="Helical" evidence="2">
    <location>
        <begin position="558"/>
        <end position="582"/>
    </location>
</feature>
<sequence length="602" mass="65499">MFKLKGFSILILWILMFLVDSKPIGICKTYFSIIGIEGNSLNGQALCSRTEIPFVYFVLKCNDSNSLKCAKNVQWSALSVCDKANVHHEEIPVTTALNTIDTSELSMELSLFIQTEDEVRSVDEFTINTKVDPNDENLKTFVDSVGKLHKTQLEVEFHRVCSLPDKLKSPRQVISYLLRNHPKRRRKRAAATLEYADPGLSELQPSVSSNNGNPYLRDPFPLSKTDTEVGVGQINNVLPYQRQTTTEEPYKQFWSKIAKFSQVNTTTDSAPSITIGLRNPYVTPAKTLTPYPGSSKSTSALNELLSRDKIFSDVVNQDTFTVPSTSSNPRVTARFITRPAVTVPSTTSPSSSSSMSRLLSSTSATTTSITTARKTPTPQTSPTTSPTSTTSTTSQTFTTPSTTSTTTISSPSTTLELPTSSKSIKPQTPIPTLTTTTTTKTTPPPPTTTTATTEKQQSALSTRVQNTVTTSPTTTSVPRTTKQTTEMVTTKQPTLKPMVDDVTEISTTKEENTTENRISTEPSINTPLPSGETDTSASSSSSRMEGSGTDTSGGDDNFWPIVAAMVIGIPSVIVFAIAITVIHKKRLGRAPRFMSSSMYPSL</sequence>
<feature type="compositionally biased region" description="Low complexity" evidence="1">
    <location>
        <begin position="530"/>
        <end position="553"/>
    </location>
</feature>
<reference evidence="4 5" key="1">
    <citation type="journal article" date="2013" name="Nature">
        <title>Insights into bilaterian evolution from three spiralian genomes.</title>
        <authorList>
            <person name="Simakov O."/>
            <person name="Marletaz F."/>
            <person name="Cho S.J."/>
            <person name="Edsinger-Gonzales E."/>
            <person name="Havlak P."/>
            <person name="Hellsten U."/>
            <person name="Kuo D.H."/>
            <person name="Larsson T."/>
            <person name="Lv J."/>
            <person name="Arendt D."/>
            <person name="Savage R."/>
            <person name="Osoegawa K."/>
            <person name="de Jong P."/>
            <person name="Grimwood J."/>
            <person name="Chapman J.A."/>
            <person name="Shapiro H."/>
            <person name="Aerts A."/>
            <person name="Otillar R.P."/>
            <person name="Terry A.Y."/>
            <person name="Boore J.L."/>
            <person name="Grigoriev I.V."/>
            <person name="Lindberg D.R."/>
            <person name="Seaver E.C."/>
            <person name="Weisblat D.A."/>
            <person name="Putnam N.H."/>
            <person name="Rokhsar D.S."/>
        </authorList>
    </citation>
    <scope>NUCLEOTIDE SEQUENCE [LARGE SCALE GENOMIC DNA]</scope>
</reference>
<dbReference type="HOGENOM" id="CLU_453644_0_0_1"/>
<feature type="compositionally biased region" description="Low complexity" evidence="1">
    <location>
        <begin position="462"/>
        <end position="492"/>
    </location>
</feature>
<dbReference type="OMA" id="VNIHHEE"/>
<feature type="signal peptide" evidence="3">
    <location>
        <begin position="1"/>
        <end position="21"/>
    </location>
</feature>
<dbReference type="RefSeq" id="XP_009061727.1">
    <property type="nucleotide sequence ID" value="XM_009063479.1"/>
</dbReference>
<feature type="compositionally biased region" description="Low complexity" evidence="1">
    <location>
        <begin position="342"/>
        <end position="441"/>
    </location>
</feature>
<gene>
    <name evidence="4" type="ORF">LOTGIDRAFT_166412</name>
</gene>
<proteinExistence type="predicted"/>
<dbReference type="Proteomes" id="UP000030746">
    <property type="component" value="Unassembled WGS sequence"/>
</dbReference>